<dbReference type="EMBL" id="BGZK01000240">
    <property type="protein sequence ID" value="GBP30972.1"/>
    <property type="molecule type" value="Genomic_DNA"/>
</dbReference>
<protein>
    <submittedName>
        <fullName evidence="2">Uncharacterized protein</fullName>
    </submittedName>
</protein>
<keyword evidence="3" id="KW-1185">Reference proteome</keyword>
<evidence type="ECO:0000313" key="3">
    <source>
        <dbReference type="Proteomes" id="UP000299102"/>
    </source>
</evidence>
<evidence type="ECO:0000313" key="2">
    <source>
        <dbReference type="EMBL" id="GBP30972.1"/>
    </source>
</evidence>
<dbReference type="AlphaFoldDB" id="A0A4C1UYE3"/>
<sequence length="125" mass="13292">MFVFVCRIANGIPPARSPIAGDLFASSYSNRGDFVMFDVHGSTCARCTEPARGDRAEASELIKLAFAIDFGQVGTVTARESKSKARRRAELTTGLRSESKARTGLGSKRIGAGIRIGSVGIRLGN</sequence>
<accession>A0A4C1UYE3</accession>
<dbReference type="Proteomes" id="UP000299102">
    <property type="component" value="Unassembled WGS sequence"/>
</dbReference>
<gene>
    <name evidence="2" type="ORF">EVAR_81870_1</name>
</gene>
<name>A0A4C1UYE3_EUMVA</name>
<proteinExistence type="predicted"/>
<comment type="caution">
    <text evidence="2">The sequence shown here is derived from an EMBL/GenBank/DDBJ whole genome shotgun (WGS) entry which is preliminary data.</text>
</comment>
<feature type="region of interest" description="Disordered" evidence="1">
    <location>
        <begin position="79"/>
        <end position="102"/>
    </location>
</feature>
<reference evidence="2 3" key="1">
    <citation type="journal article" date="2019" name="Commun. Biol.">
        <title>The bagworm genome reveals a unique fibroin gene that provides high tensile strength.</title>
        <authorList>
            <person name="Kono N."/>
            <person name="Nakamura H."/>
            <person name="Ohtoshi R."/>
            <person name="Tomita M."/>
            <person name="Numata K."/>
            <person name="Arakawa K."/>
        </authorList>
    </citation>
    <scope>NUCLEOTIDE SEQUENCE [LARGE SCALE GENOMIC DNA]</scope>
</reference>
<organism evidence="2 3">
    <name type="scientific">Eumeta variegata</name>
    <name type="common">Bagworm moth</name>
    <name type="synonym">Eumeta japonica</name>
    <dbReference type="NCBI Taxonomy" id="151549"/>
    <lineage>
        <taxon>Eukaryota</taxon>
        <taxon>Metazoa</taxon>
        <taxon>Ecdysozoa</taxon>
        <taxon>Arthropoda</taxon>
        <taxon>Hexapoda</taxon>
        <taxon>Insecta</taxon>
        <taxon>Pterygota</taxon>
        <taxon>Neoptera</taxon>
        <taxon>Endopterygota</taxon>
        <taxon>Lepidoptera</taxon>
        <taxon>Glossata</taxon>
        <taxon>Ditrysia</taxon>
        <taxon>Tineoidea</taxon>
        <taxon>Psychidae</taxon>
        <taxon>Oiketicinae</taxon>
        <taxon>Eumeta</taxon>
    </lineage>
</organism>
<evidence type="ECO:0000256" key="1">
    <source>
        <dbReference type="SAM" id="MobiDB-lite"/>
    </source>
</evidence>